<dbReference type="KEGG" id="hdn:Hden_2884"/>
<name>D8JUQ0_HYPDA</name>
<organism evidence="3 4">
    <name type="scientific">Hyphomicrobium denitrificans (strain ATCC 51888 / DSM 1869 / NCIMB 11706 / TK 0415)</name>
    <dbReference type="NCBI Taxonomy" id="582899"/>
    <lineage>
        <taxon>Bacteria</taxon>
        <taxon>Pseudomonadati</taxon>
        <taxon>Pseudomonadota</taxon>
        <taxon>Alphaproteobacteria</taxon>
        <taxon>Hyphomicrobiales</taxon>
        <taxon>Hyphomicrobiaceae</taxon>
        <taxon>Hyphomicrobium</taxon>
    </lineage>
</organism>
<dbReference type="STRING" id="582899.Hden_2884"/>
<reference evidence="4" key="1">
    <citation type="journal article" date="2011" name="J. Bacteriol.">
        <title>Genome sequences of eight morphologically diverse alphaproteobacteria.</title>
        <authorList>
            <consortium name="US DOE Joint Genome Institute"/>
            <person name="Brown P.J."/>
            <person name="Kysela D.T."/>
            <person name="Buechlein A."/>
            <person name="Hemmerich C."/>
            <person name="Brun Y.V."/>
        </authorList>
    </citation>
    <scope>NUCLEOTIDE SEQUENCE [LARGE SCALE GENOMIC DNA]</scope>
    <source>
        <strain evidence="4">ATCC 51888 / DSM 1869 / NCIB 11706 / TK 0415</strain>
    </source>
</reference>
<dbReference type="HOGENOM" id="CLU_2633306_0_0_5"/>
<keyword evidence="2" id="KW-0472">Membrane</keyword>
<evidence type="ECO:0000313" key="3">
    <source>
        <dbReference type="EMBL" id="ADJ24680.1"/>
    </source>
</evidence>
<dbReference type="AlphaFoldDB" id="D8JUQ0"/>
<dbReference type="OrthoDB" id="7933644at2"/>
<keyword evidence="4" id="KW-1185">Reference proteome</keyword>
<protein>
    <submittedName>
        <fullName evidence="3">Uncharacterized protein</fullName>
    </submittedName>
</protein>
<evidence type="ECO:0000256" key="1">
    <source>
        <dbReference type="SAM" id="MobiDB-lite"/>
    </source>
</evidence>
<dbReference type="EMBL" id="CP002083">
    <property type="protein sequence ID" value="ADJ24680.1"/>
    <property type="molecule type" value="Genomic_DNA"/>
</dbReference>
<keyword evidence="2" id="KW-1133">Transmembrane helix</keyword>
<sequence length="81" mass="8826">MERPKYSPTKGEVIEPTDARQGNRKKMNFRVLLISTALIVAIFAGFVIVFFNKTSKPMDASSGPQPSTSEPATGSQTTPRP</sequence>
<dbReference type="Proteomes" id="UP000002033">
    <property type="component" value="Chromosome"/>
</dbReference>
<evidence type="ECO:0000313" key="4">
    <source>
        <dbReference type="Proteomes" id="UP000002033"/>
    </source>
</evidence>
<accession>D8JUQ0</accession>
<proteinExistence type="predicted"/>
<feature type="region of interest" description="Disordered" evidence="1">
    <location>
        <begin position="57"/>
        <end position="81"/>
    </location>
</feature>
<feature type="region of interest" description="Disordered" evidence="1">
    <location>
        <begin position="1"/>
        <end position="22"/>
    </location>
</feature>
<evidence type="ECO:0000256" key="2">
    <source>
        <dbReference type="SAM" id="Phobius"/>
    </source>
</evidence>
<feature type="compositionally biased region" description="Polar residues" evidence="1">
    <location>
        <begin position="62"/>
        <end position="81"/>
    </location>
</feature>
<gene>
    <name evidence="3" type="ordered locus">Hden_2884</name>
</gene>
<keyword evidence="2" id="KW-0812">Transmembrane</keyword>
<feature type="transmembrane region" description="Helical" evidence="2">
    <location>
        <begin position="29"/>
        <end position="51"/>
    </location>
</feature>